<dbReference type="InterPro" id="IPR003615">
    <property type="entry name" value="HNH_nuc"/>
</dbReference>
<evidence type="ECO:0000313" key="4">
    <source>
        <dbReference type="Proteomes" id="UP001215598"/>
    </source>
</evidence>
<dbReference type="AlphaFoldDB" id="A0AAD7MZG1"/>
<feature type="region of interest" description="Disordered" evidence="1">
    <location>
        <begin position="1"/>
        <end position="55"/>
    </location>
</feature>
<gene>
    <name evidence="3" type="ORF">B0H16DRAFT_1694615</name>
</gene>
<dbReference type="Pfam" id="PF13391">
    <property type="entry name" value="HNH_2"/>
    <property type="match status" value="1"/>
</dbReference>
<reference evidence="3" key="1">
    <citation type="submission" date="2023-03" db="EMBL/GenBank/DDBJ databases">
        <title>Massive genome expansion in bonnet fungi (Mycena s.s.) driven by repeated elements and novel gene families across ecological guilds.</title>
        <authorList>
            <consortium name="Lawrence Berkeley National Laboratory"/>
            <person name="Harder C.B."/>
            <person name="Miyauchi S."/>
            <person name="Viragh M."/>
            <person name="Kuo A."/>
            <person name="Thoen E."/>
            <person name="Andreopoulos B."/>
            <person name="Lu D."/>
            <person name="Skrede I."/>
            <person name="Drula E."/>
            <person name="Henrissat B."/>
            <person name="Morin E."/>
            <person name="Kohler A."/>
            <person name="Barry K."/>
            <person name="LaButti K."/>
            <person name="Morin E."/>
            <person name="Salamov A."/>
            <person name="Lipzen A."/>
            <person name="Mereny Z."/>
            <person name="Hegedus B."/>
            <person name="Baldrian P."/>
            <person name="Stursova M."/>
            <person name="Weitz H."/>
            <person name="Taylor A."/>
            <person name="Grigoriev I.V."/>
            <person name="Nagy L.G."/>
            <person name="Martin F."/>
            <person name="Kauserud H."/>
        </authorList>
    </citation>
    <scope>NUCLEOTIDE SEQUENCE</scope>
    <source>
        <strain evidence="3">CBHHK182m</strain>
    </source>
</reference>
<dbReference type="Proteomes" id="UP001215598">
    <property type="component" value="Unassembled WGS sequence"/>
</dbReference>
<feature type="region of interest" description="Disordered" evidence="1">
    <location>
        <begin position="274"/>
        <end position="357"/>
    </location>
</feature>
<evidence type="ECO:0000256" key="1">
    <source>
        <dbReference type="SAM" id="MobiDB-lite"/>
    </source>
</evidence>
<feature type="compositionally biased region" description="Basic and acidic residues" evidence="1">
    <location>
        <begin position="286"/>
        <end position="309"/>
    </location>
</feature>
<evidence type="ECO:0000313" key="3">
    <source>
        <dbReference type="EMBL" id="KAJ7739198.1"/>
    </source>
</evidence>
<dbReference type="EMBL" id="JARKIB010000108">
    <property type="protein sequence ID" value="KAJ7739198.1"/>
    <property type="molecule type" value="Genomic_DNA"/>
</dbReference>
<proteinExistence type="predicted"/>
<name>A0AAD7MZG1_9AGAR</name>
<feature type="compositionally biased region" description="Basic and acidic residues" evidence="1">
    <location>
        <begin position="18"/>
        <end position="36"/>
    </location>
</feature>
<keyword evidence="4" id="KW-1185">Reference proteome</keyword>
<feature type="domain" description="HNH nuclease" evidence="2">
    <location>
        <begin position="79"/>
        <end position="141"/>
    </location>
</feature>
<organism evidence="3 4">
    <name type="scientific">Mycena metata</name>
    <dbReference type="NCBI Taxonomy" id="1033252"/>
    <lineage>
        <taxon>Eukaryota</taxon>
        <taxon>Fungi</taxon>
        <taxon>Dikarya</taxon>
        <taxon>Basidiomycota</taxon>
        <taxon>Agaricomycotina</taxon>
        <taxon>Agaricomycetes</taxon>
        <taxon>Agaricomycetidae</taxon>
        <taxon>Agaricales</taxon>
        <taxon>Marasmiineae</taxon>
        <taxon>Mycenaceae</taxon>
        <taxon>Mycena</taxon>
    </lineage>
</organism>
<protein>
    <recommendedName>
        <fullName evidence="2">HNH nuclease domain-containing protein</fullName>
    </recommendedName>
</protein>
<accession>A0AAD7MZG1</accession>
<evidence type="ECO:0000259" key="2">
    <source>
        <dbReference type="Pfam" id="PF13391"/>
    </source>
</evidence>
<comment type="caution">
    <text evidence="3">The sequence shown here is derived from an EMBL/GenBank/DDBJ whole genome shotgun (WGS) entry which is preliminary data.</text>
</comment>
<sequence>MSYHEPEPSVFDDDDVGDRDSLSSSEDEHSDKDFAPSDKPPSLKPPSVYQTPQARSVASSIANAARKKLVQVSPNGRRCIVTNEETPLVTIEAAHLLPRATPHELLTKLEFKFGLKYCQMHIDTTRNLAFFRVDQHRSFDHLGFILLPSHEIIAVLEEFTDNPRNKTYKQHLTRKVFEYRMVPLQLSKDKCGIFRLNISTGTYQQIFPLENPTAFPIIVSHANPFFVVANAGPKLVLGFDLLDTAVRADKDIRADLNAVLALWSRWSSAQPTAEWMTTPYQPRGRGGRDQRKGGTGHGKGDSSAPRRDPSPASRSGRSKNSNLGLGPDEGAGQGRPTDGLPELEVDAHSDSTPSEALTEDAVQSVGHLGRTVFLQKWLEGNHSWASGIWIRILSLVYEEFNFNSGNQ</sequence>